<evidence type="ECO:0000313" key="8">
    <source>
        <dbReference type="Proteomes" id="UP000050761"/>
    </source>
</evidence>
<dbReference type="InterPro" id="IPR000716">
    <property type="entry name" value="Thyroglobulin_1"/>
</dbReference>
<evidence type="ECO:0000259" key="7">
    <source>
        <dbReference type="PROSITE" id="PS51162"/>
    </source>
</evidence>
<dbReference type="Gene3D" id="4.10.410.10">
    <property type="entry name" value="Pancreatic trypsin inhibitor Kunitz domain"/>
    <property type="match status" value="1"/>
</dbReference>
<feature type="domain" description="BPTI/Kunitz inhibitor" evidence="6">
    <location>
        <begin position="295"/>
        <end position="345"/>
    </location>
</feature>
<name>A0A183GMU2_HELPZ</name>
<keyword evidence="5" id="KW-0812">Transmembrane</keyword>
<dbReference type="GO" id="GO:0005615">
    <property type="term" value="C:extracellular space"/>
    <property type="evidence" value="ECO:0007669"/>
    <property type="project" value="TreeGrafter"/>
</dbReference>
<evidence type="ECO:0000256" key="4">
    <source>
        <dbReference type="PROSITE-ProRule" id="PRU00500"/>
    </source>
</evidence>
<dbReference type="PROSITE" id="PS51162">
    <property type="entry name" value="THYROGLOBULIN_1_2"/>
    <property type="match status" value="1"/>
</dbReference>
<organism evidence="8 9">
    <name type="scientific">Heligmosomoides polygyrus</name>
    <name type="common">Parasitic roundworm</name>
    <dbReference type="NCBI Taxonomy" id="6339"/>
    <lineage>
        <taxon>Eukaryota</taxon>
        <taxon>Metazoa</taxon>
        <taxon>Ecdysozoa</taxon>
        <taxon>Nematoda</taxon>
        <taxon>Chromadorea</taxon>
        <taxon>Rhabditida</taxon>
        <taxon>Rhabditina</taxon>
        <taxon>Rhabditomorpha</taxon>
        <taxon>Strongyloidea</taxon>
        <taxon>Heligmosomidae</taxon>
        <taxon>Heligmosomoides</taxon>
    </lineage>
</organism>
<sequence length="566" mass="61715">LRSVFCSCGKSLQFSSFKDLDCPAHKTCALVSVQCDRDPCPAVAKCVTSPCDRINVVRDLYGNAFSCRTEGCPRGTCLAAIAEDVGVCCQRPETTTEMPAHLRARSNCALYRDAIEELHRRGVHELHQPACNQKTGLFVRIQCEASGTCWCADVDTGRPVLGTRRPNSVGQNLCEVNRKCVNQCSSSVCPYGPALDNEGCPFVDCRCYSPCDKVNCKGNEVCVLRVPQCSSKNCIAVPACENSPCSAGDRPVIDPRTKRQFYCKESGEICPTGFYCTGFDTDGTGLCCPGRGYVCSLRADRGPCSVTVPRYVYSPASQACSSFEYGGCAGNLNNFATKEHCESFCEGVTADFLSPYLDGTDVLTEAYELGFSLTGPQIPLATRRHAQLALAESLSRQFSLPSSSIEDVVILDDNTARFTVKDAHASRIAKSISDAFTLNGYNYRAEPHTWFAHQIAESSSSSAAKTVFWALLSAAVLFAGIVVIGLCSTCAYIFRSTFDKDDSTTERNNSPSEFISHSIFAGRQQQRRPQIRQDLLHFPSNATTRSVRSIPHLPSISIERSGSVYR</sequence>
<comment type="caution">
    <text evidence="4">Lacks conserved residue(s) required for the propagation of feature annotation.</text>
</comment>
<dbReference type="SUPFAM" id="SSF57610">
    <property type="entry name" value="Thyroglobulin type-1 domain"/>
    <property type="match status" value="1"/>
</dbReference>
<keyword evidence="3" id="KW-1015">Disulfide bond</keyword>
<keyword evidence="2" id="KW-0722">Serine protease inhibitor</keyword>
<feature type="domain" description="Thyroglobulin type-1" evidence="7">
    <location>
        <begin position="105"/>
        <end position="174"/>
    </location>
</feature>
<dbReference type="InterPro" id="IPR002223">
    <property type="entry name" value="Kunitz_BPTI"/>
</dbReference>
<dbReference type="GO" id="GO:0004867">
    <property type="term" value="F:serine-type endopeptidase inhibitor activity"/>
    <property type="evidence" value="ECO:0007669"/>
    <property type="project" value="UniProtKB-KW"/>
</dbReference>
<dbReference type="PRINTS" id="PR00759">
    <property type="entry name" value="BASICPTASE"/>
</dbReference>
<dbReference type="SUPFAM" id="SSF57362">
    <property type="entry name" value="BPTI-like"/>
    <property type="match status" value="1"/>
</dbReference>
<keyword evidence="8" id="KW-1185">Reference proteome</keyword>
<dbReference type="CDD" id="cd00109">
    <property type="entry name" value="Kunitz-type"/>
    <property type="match status" value="1"/>
</dbReference>
<dbReference type="Pfam" id="PF14625">
    <property type="entry name" value="Lustrin_cystein"/>
    <property type="match status" value="1"/>
</dbReference>
<accession>A0A183GMU2</accession>
<keyword evidence="5" id="KW-1133">Transmembrane helix</keyword>
<dbReference type="PANTHER" id="PTHR10083:SF374">
    <property type="entry name" value="BPTI_KUNITZ INHIBITOR DOMAIN-CONTAINING PROTEIN"/>
    <property type="match status" value="1"/>
</dbReference>
<evidence type="ECO:0000256" key="5">
    <source>
        <dbReference type="SAM" id="Phobius"/>
    </source>
</evidence>
<dbReference type="SMART" id="SM00131">
    <property type="entry name" value="KU"/>
    <property type="match status" value="1"/>
</dbReference>
<dbReference type="Pfam" id="PF00014">
    <property type="entry name" value="Kunitz_BPTI"/>
    <property type="match status" value="1"/>
</dbReference>
<reference evidence="9" key="1">
    <citation type="submission" date="2019-09" db="UniProtKB">
        <authorList>
            <consortium name="WormBaseParasite"/>
        </authorList>
    </citation>
    <scope>IDENTIFICATION</scope>
</reference>
<dbReference type="AlphaFoldDB" id="A0A183GMU2"/>
<dbReference type="InterPro" id="IPR028150">
    <property type="entry name" value="Lustrin_cystein"/>
</dbReference>
<protein>
    <submittedName>
        <fullName evidence="9">Kunitz/Bovine pancreatic trypsin inhibitor domain protein</fullName>
    </submittedName>
</protein>
<dbReference type="PANTHER" id="PTHR10083">
    <property type="entry name" value="KUNITZ-TYPE PROTEASE INHIBITOR-RELATED"/>
    <property type="match status" value="1"/>
</dbReference>
<feature type="transmembrane region" description="Helical" evidence="5">
    <location>
        <begin position="467"/>
        <end position="494"/>
    </location>
</feature>
<keyword evidence="1" id="KW-0646">Protease inhibitor</keyword>
<dbReference type="SMART" id="SM00211">
    <property type="entry name" value="TY"/>
    <property type="match status" value="1"/>
</dbReference>
<dbReference type="Gene3D" id="4.10.800.10">
    <property type="entry name" value="Thyroglobulin type-1"/>
    <property type="match status" value="1"/>
</dbReference>
<dbReference type="WBParaSite" id="HPBE_0002401201-mRNA-1">
    <property type="protein sequence ID" value="HPBE_0002401201-mRNA-1"/>
    <property type="gene ID" value="HPBE_0002401201"/>
</dbReference>
<evidence type="ECO:0000256" key="1">
    <source>
        <dbReference type="ARBA" id="ARBA00022690"/>
    </source>
</evidence>
<keyword evidence="5" id="KW-0472">Membrane</keyword>
<dbReference type="InterPro" id="IPR036857">
    <property type="entry name" value="Thyroglobulin_1_sf"/>
</dbReference>
<evidence type="ECO:0000256" key="3">
    <source>
        <dbReference type="ARBA" id="ARBA00023157"/>
    </source>
</evidence>
<dbReference type="InterPro" id="IPR050098">
    <property type="entry name" value="TFPI/VKTCI-like"/>
</dbReference>
<evidence type="ECO:0000256" key="2">
    <source>
        <dbReference type="ARBA" id="ARBA00022900"/>
    </source>
</evidence>
<dbReference type="Proteomes" id="UP000050761">
    <property type="component" value="Unassembled WGS sequence"/>
</dbReference>
<dbReference type="PROSITE" id="PS00280">
    <property type="entry name" value="BPTI_KUNITZ_1"/>
    <property type="match status" value="1"/>
</dbReference>
<dbReference type="InterPro" id="IPR036880">
    <property type="entry name" value="Kunitz_BPTI_sf"/>
</dbReference>
<proteinExistence type="predicted"/>
<evidence type="ECO:0000313" key="9">
    <source>
        <dbReference type="WBParaSite" id="HPBE_0002401201-mRNA-1"/>
    </source>
</evidence>
<dbReference type="PROSITE" id="PS50279">
    <property type="entry name" value="BPTI_KUNITZ_2"/>
    <property type="match status" value="1"/>
</dbReference>
<dbReference type="InterPro" id="IPR020901">
    <property type="entry name" value="Prtase_inh_Kunz-CS"/>
</dbReference>
<evidence type="ECO:0000259" key="6">
    <source>
        <dbReference type="PROSITE" id="PS50279"/>
    </source>
</evidence>